<sequence length="109" mass="12835">MDKSKLALEGIIQVYQNGFLAEYKEDDKKEMRIVLLELILEITRVQNDFRYCSKKNCPCCPEVHIAKMVKQYNDQLKKIFNPYILSDVSPILILEYLDSFNLENIKEIS</sequence>
<dbReference type="AlphaFoldDB" id="A0AAN4KQQ4"/>
<name>A0AAN4KQQ4_BACTU</name>
<comment type="caution">
    <text evidence="1">The sequence shown here is derived from an EMBL/GenBank/DDBJ whole genome shotgun (WGS) entry which is preliminary data.</text>
</comment>
<accession>A0AAN4KQQ4</accession>
<evidence type="ECO:0000313" key="1">
    <source>
        <dbReference type="EMBL" id="ERI00878.1"/>
    </source>
</evidence>
<dbReference type="EMBL" id="ARXZ02000004">
    <property type="protein sequence ID" value="ERI00878.1"/>
    <property type="molecule type" value="Genomic_DNA"/>
</dbReference>
<proteinExistence type="predicted"/>
<gene>
    <name evidence="1" type="ORF">BTCBT_002433</name>
</gene>
<reference evidence="1 2" key="1">
    <citation type="journal article" date="2013" name="Genome Announc.">
        <title>Draft Genome Sequence of Bacillus thuringiensis var. thuringiensis Strain T01-328, a Brazilian Isolate That Produces a Soluble Pesticide Protein, Cry1Ia.</title>
        <authorList>
            <person name="Varani A.M."/>
            <person name="Lemos M.V."/>
            <person name="Fernandes C.C."/>
            <person name="Lemos E.G."/>
            <person name="Alves E.C."/>
            <person name="Desiderio J.A."/>
        </authorList>
    </citation>
    <scope>NUCLEOTIDE SEQUENCE [LARGE SCALE GENOMIC DNA]</scope>
    <source>
        <strain evidence="1 2">T01-328</strain>
    </source>
</reference>
<dbReference type="Proteomes" id="UP000013487">
    <property type="component" value="Unassembled WGS sequence"/>
</dbReference>
<organism evidence="1 2">
    <name type="scientific">Bacillus thuringiensis T01-328</name>
    <dbReference type="NCBI Taxonomy" id="1324966"/>
    <lineage>
        <taxon>Bacteria</taxon>
        <taxon>Bacillati</taxon>
        <taxon>Bacillota</taxon>
        <taxon>Bacilli</taxon>
        <taxon>Bacillales</taxon>
        <taxon>Bacillaceae</taxon>
        <taxon>Bacillus</taxon>
        <taxon>Bacillus cereus group</taxon>
    </lineage>
</organism>
<evidence type="ECO:0000313" key="2">
    <source>
        <dbReference type="Proteomes" id="UP000013487"/>
    </source>
</evidence>
<protein>
    <submittedName>
        <fullName evidence="1">Uncharacterized protein</fullName>
    </submittedName>
</protein>
<dbReference type="RefSeq" id="WP_000361448.1">
    <property type="nucleotide sequence ID" value="NZ_ARXZ02000004.1"/>
</dbReference>